<keyword evidence="6" id="KW-0915">Sodium</keyword>
<evidence type="ECO:0000256" key="6">
    <source>
        <dbReference type="PIRSR" id="PIRSR600175-1"/>
    </source>
</evidence>
<reference evidence="8 9" key="1">
    <citation type="journal article" date="2018" name="Sci. Rep.">
        <title>Genomic signatures of local adaptation to the degree of environmental predictability in rotifers.</title>
        <authorList>
            <person name="Franch-Gras L."/>
            <person name="Hahn C."/>
            <person name="Garcia-Roger E.M."/>
            <person name="Carmona M.J."/>
            <person name="Serra M."/>
            <person name="Gomez A."/>
        </authorList>
    </citation>
    <scope>NUCLEOTIDE SEQUENCE [LARGE SCALE GENOMIC DNA]</scope>
    <source>
        <strain evidence="8">HYR1</strain>
    </source>
</reference>
<accession>A0A3M7QRC4</accession>
<keyword evidence="6" id="KW-0479">Metal-binding</keyword>
<dbReference type="GO" id="GO:0046872">
    <property type="term" value="F:metal ion binding"/>
    <property type="evidence" value="ECO:0007669"/>
    <property type="project" value="UniProtKB-KW"/>
</dbReference>
<feature type="transmembrane region" description="Helical" evidence="7">
    <location>
        <begin position="6"/>
        <end position="27"/>
    </location>
</feature>
<evidence type="ECO:0000256" key="3">
    <source>
        <dbReference type="ARBA" id="ARBA00022692"/>
    </source>
</evidence>
<dbReference type="PANTHER" id="PTHR11616">
    <property type="entry name" value="SODIUM/CHLORIDE DEPENDENT TRANSPORTER"/>
    <property type="match status" value="1"/>
</dbReference>
<evidence type="ECO:0000256" key="5">
    <source>
        <dbReference type="ARBA" id="ARBA00023136"/>
    </source>
</evidence>
<organism evidence="8 9">
    <name type="scientific">Brachionus plicatilis</name>
    <name type="common">Marine rotifer</name>
    <name type="synonym">Brachionus muelleri</name>
    <dbReference type="NCBI Taxonomy" id="10195"/>
    <lineage>
        <taxon>Eukaryota</taxon>
        <taxon>Metazoa</taxon>
        <taxon>Spiralia</taxon>
        <taxon>Gnathifera</taxon>
        <taxon>Rotifera</taxon>
        <taxon>Eurotatoria</taxon>
        <taxon>Monogononta</taxon>
        <taxon>Pseudotrocha</taxon>
        <taxon>Ploima</taxon>
        <taxon>Brachionidae</taxon>
        <taxon>Brachionus</taxon>
    </lineage>
</organism>
<keyword evidence="9" id="KW-1185">Reference proteome</keyword>
<comment type="subcellular location">
    <subcellularLocation>
        <location evidence="1">Membrane</location>
        <topology evidence="1">Multi-pass membrane protein</topology>
    </subcellularLocation>
</comment>
<feature type="transmembrane region" description="Helical" evidence="7">
    <location>
        <begin position="347"/>
        <end position="371"/>
    </location>
</feature>
<dbReference type="SUPFAM" id="SSF161070">
    <property type="entry name" value="SNF-like"/>
    <property type="match status" value="1"/>
</dbReference>
<proteinExistence type="predicted"/>
<evidence type="ECO:0000313" key="8">
    <source>
        <dbReference type="EMBL" id="RNA13631.1"/>
    </source>
</evidence>
<keyword evidence="5 7" id="KW-0472">Membrane</keyword>
<evidence type="ECO:0000256" key="4">
    <source>
        <dbReference type="ARBA" id="ARBA00022989"/>
    </source>
</evidence>
<comment type="caution">
    <text evidence="8">The sequence shown here is derived from an EMBL/GenBank/DDBJ whole genome shotgun (WGS) entry which is preliminary data.</text>
</comment>
<keyword evidence="3 7" id="KW-0812">Transmembrane</keyword>
<dbReference type="GO" id="GO:0015375">
    <property type="term" value="F:glycine:sodium symporter activity"/>
    <property type="evidence" value="ECO:0007669"/>
    <property type="project" value="TreeGrafter"/>
</dbReference>
<dbReference type="Pfam" id="PF00209">
    <property type="entry name" value="SNF"/>
    <property type="match status" value="1"/>
</dbReference>
<feature type="transmembrane region" description="Helical" evidence="7">
    <location>
        <begin position="85"/>
        <end position="106"/>
    </location>
</feature>
<dbReference type="InterPro" id="IPR037272">
    <property type="entry name" value="SNS_sf"/>
</dbReference>
<evidence type="ECO:0000313" key="9">
    <source>
        <dbReference type="Proteomes" id="UP000276133"/>
    </source>
</evidence>
<feature type="transmembrane region" description="Helical" evidence="7">
    <location>
        <begin position="299"/>
        <end position="327"/>
    </location>
</feature>
<feature type="binding site" evidence="6">
    <location>
        <position position="189"/>
    </location>
    <ligand>
        <name>Na(+)</name>
        <dbReference type="ChEBI" id="CHEBI:29101"/>
        <label>1</label>
    </ligand>
</feature>
<dbReference type="InterPro" id="IPR000175">
    <property type="entry name" value="Na/ntran_symport"/>
</dbReference>
<feature type="transmembrane region" description="Helical" evidence="7">
    <location>
        <begin position="118"/>
        <end position="139"/>
    </location>
</feature>
<dbReference type="STRING" id="10195.A0A3M7QRC4"/>
<feature type="transmembrane region" description="Helical" evidence="7">
    <location>
        <begin position="254"/>
        <end position="278"/>
    </location>
</feature>
<feature type="binding site" evidence="6">
    <location>
        <position position="124"/>
    </location>
    <ligand>
        <name>Na(+)</name>
        <dbReference type="ChEBI" id="CHEBI:29101"/>
        <label>1</label>
    </ligand>
</feature>
<sequence>MNKTGYLVWELVLALFIAWIVCFFTLFRGVKLSGKIVYFTALFPYLVLFILGIRGWMLDGADIGLYYYISPDISKLADSTVWRDAAVQVFFTLSLSYGGLIALSSYNQYHHNILRDTLILSLSNFLTCILAGLVVFAYMGSLSKTTGLEMDKVVQSGQGLVYVVYPFAVTTLAGAPIWAIMFFVMMLALGMGTMMASVETLTTSLEDFFPLLKKTSKIKALTLAIICLLYFLVGLILCSQAGTFWIELLDEYSANWAILLIALLECISVGWVYGAAYFQIDVSTMIPKESVFMHKLHGILFIWFKICWKFLTPVLLIGLTIFSWIGSGPIESEYYKFPYWSHVFGQILSASSLAGIVGWMIYAFIATNYYAKKPLKTLVQRDKAWRPAKDKNNEKVIEAYEKYRSDKTIPMLTKKHLILNIDTIYMIYILCRLNG</sequence>
<dbReference type="AlphaFoldDB" id="A0A3M7QRC4"/>
<gene>
    <name evidence="8" type="ORF">BpHYR1_053637</name>
</gene>
<dbReference type="EMBL" id="REGN01005359">
    <property type="protein sequence ID" value="RNA13631.1"/>
    <property type="molecule type" value="Genomic_DNA"/>
</dbReference>
<name>A0A3M7QRC4_BRAPC</name>
<keyword evidence="2" id="KW-0813">Transport</keyword>
<feature type="transmembrane region" description="Helical" evidence="7">
    <location>
        <begin position="36"/>
        <end position="57"/>
    </location>
</feature>
<dbReference type="Proteomes" id="UP000276133">
    <property type="component" value="Unassembled WGS sequence"/>
</dbReference>
<evidence type="ECO:0000256" key="1">
    <source>
        <dbReference type="ARBA" id="ARBA00004141"/>
    </source>
</evidence>
<dbReference type="PRINTS" id="PR00176">
    <property type="entry name" value="NANEUSMPORT"/>
</dbReference>
<keyword evidence="4 7" id="KW-1133">Transmembrane helix</keyword>
<dbReference type="PANTHER" id="PTHR11616:SF240">
    <property type="entry name" value="BLOATED TUBULES, ISOFORM B-RELATED"/>
    <property type="match status" value="1"/>
</dbReference>
<dbReference type="PROSITE" id="PS50267">
    <property type="entry name" value="NA_NEUROTRAN_SYMP_3"/>
    <property type="match status" value="1"/>
</dbReference>
<protein>
    <submittedName>
        <fullName evidence="8">Sodium-and chloride-dependent glycine transporter 1-like isoform X2</fullName>
    </submittedName>
</protein>
<dbReference type="GO" id="GO:0005886">
    <property type="term" value="C:plasma membrane"/>
    <property type="evidence" value="ECO:0007669"/>
    <property type="project" value="TreeGrafter"/>
</dbReference>
<dbReference type="OrthoDB" id="6581954at2759"/>
<feature type="transmembrane region" description="Helical" evidence="7">
    <location>
        <begin position="159"/>
        <end position="189"/>
    </location>
</feature>
<feature type="transmembrane region" description="Helical" evidence="7">
    <location>
        <begin position="220"/>
        <end position="242"/>
    </location>
</feature>
<evidence type="ECO:0000256" key="2">
    <source>
        <dbReference type="ARBA" id="ARBA00022448"/>
    </source>
</evidence>
<evidence type="ECO:0000256" key="7">
    <source>
        <dbReference type="SAM" id="Phobius"/>
    </source>
</evidence>